<gene>
    <name evidence="1" type="ORF">FVB9532_02597</name>
</gene>
<dbReference type="EMBL" id="CABVMM010000010">
    <property type="protein sequence ID" value="VVV01307.1"/>
    <property type="molecule type" value="Genomic_DNA"/>
</dbReference>
<organism evidence="1 2">
    <name type="scientific">Mesonia oceanica</name>
    <dbReference type="NCBI Taxonomy" id="2687242"/>
    <lineage>
        <taxon>Bacteria</taxon>
        <taxon>Pseudomonadati</taxon>
        <taxon>Bacteroidota</taxon>
        <taxon>Flavobacteriia</taxon>
        <taxon>Flavobacteriales</taxon>
        <taxon>Flavobacteriaceae</taxon>
        <taxon>Mesonia</taxon>
    </lineage>
</organism>
<sequence length="211" mass="25454">MLKINRGKNKIFCIGRNKTGTTSLEQALKEFGYKLGNQKEAELLIKYYKDYNWKPIIRYCKKYEAFQDVPFSWPYTWLILHQHFPNAKFILTYREEEAWYKSLTSFHSKLFADGNRIPNKEDLQNAMYRYKGFMWEANRVNYKTPENDPYNKTLLITHYKRHNEDILHYFKGSQDFLALDISQPNSYHQLCEFLEKKPLHETFPHLNKTNS</sequence>
<dbReference type="Proteomes" id="UP000356253">
    <property type="component" value="Unassembled WGS sequence"/>
</dbReference>
<evidence type="ECO:0000313" key="1">
    <source>
        <dbReference type="EMBL" id="VVV01307.1"/>
    </source>
</evidence>
<evidence type="ECO:0000313" key="2">
    <source>
        <dbReference type="Proteomes" id="UP000356253"/>
    </source>
</evidence>
<protein>
    <submittedName>
        <fullName evidence="1">Uncharacterized protein</fullName>
    </submittedName>
</protein>
<comment type="caution">
    <text evidence="1">The sequence shown here is derived from an EMBL/GenBank/DDBJ whole genome shotgun (WGS) entry which is preliminary data.</text>
</comment>
<accession>A0AC61Y9Y5</accession>
<name>A0AC61Y9Y5_9FLAO</name>
<proteinExistence type="predicted"/>
<keyword evidence="2" id="KW-1185">Reference proteome</keyword>
<reference evidence="1" key="1">
    <citation type="submission" date="2019-09" db="EMBL/GenBank/DDBJ databases">
        <authorList>
            <person name="Rodrigo-Torres L."/>
            <person name="Arahal R. D."/>
            <person name="Lucena T."/>
        </authorList>
    </citation>
    <scope>NUCLEOTIDE SEQUENCE</scope>
    <source>
        <strain evidence="1">ISS653</strain>
    </source>
</reference>